<dbReference type="InterPro" id="IPR004963">
    <property type="entry name" value="PAE/NOTUM"/>
</dbReference>
<dbReference type="PANTHER" id="PTHR21562:SF69">
    <property type="entry name" value="PECTIN ACETYLESTERASE 9"/>
    <property type="match status" value="1"/>
</dbReference>
<dbReference type="GO" id="GO:0016787">
    <property type="term" value="F:hydrolase activity"/>
    <property type="evidence" value="ECO:0007669"/>
    <property type="project" value="UniProtKB-KW"/>
</dbReference>
<dbReference type="EC" id="3.1.1.-" evidence="6"/>
<keyword evidence="6" id="KW-0732">Signal</keyword>
<evidence type="ECO:0000313" key="8">
    <source>
        <dbReference type="Proteomes" id="UP001374535"/>
    </source>
</evidence>
<keyword evidence="4 6" id="KW-0134">Cell wall</keyword>
<feature type="signal peptide" evidence="6">
    <location>
        <begin position="1"/>
        <end position="22"/>
    </location>
</feature>
<comment type="subcellular location">
    <subcellularLocation>
        <location evidence="2 6">Secreted</location>
        <location evidence="2 6">Cell wall</location>
    </subcellularLocation>
</comment>
<keyword evidence="6" id="KW-0964">Secreted</keyword>
<evidence type="ECO:0000256" key="4">
    <source>
        <dbReference type="ARBA" id="ARBA00022512"/>
    </source>
</evidence>
<feature type="chain" id="PRO_5042667713" description="Pectin acetylesterase" evidence="6">
    <location>
        <begin position="23"/>
        <end position="512"/>
    </location>
</feature>
<proteinExistence type="inferred from homology"/>
<dbReference type="PANTHER" id="PTHR21562">
    <property type="entry name" value="NOTUM-RELATED"/>
    <property type="match status" value="1"/>
</dbReference>
<evidence type="ECO:0000256" key="3">
    <source>
        <dbReference type="ARBA" id="ARBA00005784"/>
    </source>
</evidence>
<evidence type="ECO:0000256" key="1">
    <source>
        <dbReference type="ARBA" id="ARBA00003534"/>
    </source>
</evidence>
<reference evidence="7 8" key="1">
    <citation type="journal article" date="2023" name="Life. Sci Alliance">
        <title>Evolutionary insights into 3D genome organization and epigenetic landscape of Vigna mungo.</title>
        <authorList>
            <person name="Junaid A."/>
            <person name="Singh B."/>
            <person name="Bhatia S."/>
        </authorList>
    </citation>
    <scope>NUCLEOTIDE SEQUENCE [LARGE SCALE GENOMIC DNA]</scope>
    <source>
        <strain evidence="7">Urdbean</strain>
    </source>
</reference>
<comment type="function">
    <text evidence="1 6">Hydrolyzes acetyl esters in homogalacturonan regions of pectin. In type I primary cell wall, galacturonic acid residues of pectin can be acetylated at the O-2 and O-3 positions. Decreasing the degree of acetylation of pectin gels in vitro alters their physical properties.</text>
</comment>
<evidence type="ECO:0000256" key="6">
    <source>
        <dbReference type="RuleBase" id="RU363114"/>
    </source>
</evidence>
<name>A0AAQ3MTE7_VIGMU</name>
<organism evidence="7 8">
    <name type="scientific">Vigna mungo</name>
    <name type="common">Black gram</name>
    <name type="synonym">Phaseolus mungo</name>
    <dbReference type="NCBI Taxonomy" id="3915"/>
    <lineage>
        <taxon>Eukaryota</taxon>
        <taxon>Viridiplantae</taxon>
        <taxon>Streptophyta</taxon>
        <taxon>Embryophyta</taxon>
        <taxon>Tracheophyta</taxon>
        <taxon>Spermatophyta</taxon>
        <taxon>Magnoliopsida</taxon>
        <taxon>eudicotyledons</taxon>
        <taxon>Gunneridae</taxon>
        <taxon>Pentapetalae</taxon>
        <taxon>rosids</taxon>
        <taxon>fabids</taxon>
        <taxon>Fabales</taxon>
        <taxon>Fabaceae</taxon>
        <taxon>Papilionoideae</taxon>
        <taxon>50 kb inversion clade</taxon>
        <taxon>NPAAA clade</taxon>
        <taxon>indigoferoid/millettioid clade</taxon>
        <taxon>Phaseoleae</taxon>
        <taxon>Vigna</taxon>
    </lineage>
</organism>
<dbReference type="Pfam" id="PF03283">
    <property type="entry name" value="PAE"/>
    <property type="match status" value="3"/>
</dbReference>
<gene>
    <name evidence="7" type="ORF">V8G54_028966</name>
</gene>
<dbReference type="EMBL" id="CP144692">
    <property type="protein sequence ID" value="WVY96815.1"/>
    <property type="molecule type" value="Genomic_DNA"/>
</dbReference>
<sequence length="512" mass="58564">MNILVALAFLCLVTLAPWRVRSQQQRLLVNMTLVSKAKAKGALCLDGSLPAYHLHRGFGAGENNWLLQFESMLVLWFEKVAMVSLLFWGGEEVGWFLKMPHDDGFFVVHLEFCARSFRELEFTVLPLKANSKMSPSTKFFHRNHSLGGGWCNDLKSCFERAKTRRGSSSYMVKLEVFSGILSNNATLNPDFYNWNRVKLRYCDGASFTGDAVFSNKTTTLHFKGQKIWEAIIDDLLPQGLGKARKALLSGCSAGGLATFHHCDDFAKRLPTDASVKCLSDAGFFLDERDINLNHTMRFFVKSLVRLQGIEQNLNRNCTREQYFPALCFFPQYALKYISTPYFILNSAYDVYQFHHILAPPSADLHGHWNKCRLNPAACTADQIAILQGFRLDMLGALKPFYMNSRRGGVFINSCFAHCQSEPQDTWFGDDSPRINNKVWILLIDRFRYLMFPPLNFWHYNLVCDMVKVNYLLQTIAEAVGDWYFSRNISKEIDCPYPCDGTCHNTIPEPKLR</sequence>
<keyword evidence="8" id="KW-1185">Reference proteome</keyword>
<keyword evidence="6" id="KW-0378">Hydrolase</keyword>
<keyword evidence="5 6" id="KW-0961">Cell wall biogenesis/degradation</keyword>
<dbReference type="GO" id="GO:0071555">
    <property type="term" value="P:cell wall organization"/>
    <property type="evidence" value="ECO:0007669"/>
    <property type="project" value="UniProtKB-KW"/>
</dbReference>
<comment type="similarity">
    <text evidence="3 6">Belongs to the pectinacetylesterase family.</text>
</comment>
<evidence type="ECO:0000313" key="7">
    <source>
        <dbReference type="EMBL" id="WVY96815.1"/>
    </source>
</evidence>
<protein>
    <recommendedName>
        <fullName evidence="6">Pectin acetylesterase</fullName>
        <ecNumber evidence="6">3.1.1.-</ecNumber>
    </recommendedName>
</protein>
<dbReference type="Proteomes" id="UP001374535">
    <property type="component" value="Chromosome 9"/>
</dbReference>
<dbReference type="AlphaFoldDB" id="A0AAQ3MTE7"/>
<evidence type="ECO:0000256" key="2">
    <source>
        <dbReference type="ARBA" id="ARBA00004191"/>
    </source>
</evidence>
<evidence type="ECO:0000256" key="5">
    <source>
        <dbReference type="ARBA" id="ARBA00023316"/>
    </source>
</evidence>
<accession>A0AAQ3MTE7</accession>